<dbReference type="GO" id="GO:0032259">
    <property type="term" value="P:methylation"/>
    <property type="evidence" value="ECO:0007669"/>
    <property type="project" value="UniProtKB-KW"/>
</dbReference>
<dbReference type="Proteomes" id="UP000030451">
    <property type="component" value="Unassembled WGS sequence"/>
</dbReference>
<dbReference type="GO" id="GO:0008168">
    <property type="term" value="F:methyltransferase activity"/>
    <property type="evidence" value="ECO:0007669"/>
    <property type="project" value="UniProtKB-KW"/>
</dbReference>
<comment type="caution">
    <text evidence="1">The sequence shown here is derived from an EMBL/GenBank/DDBJ whole genome shotgun (WGS) entry which is preliminary data.</text>
</comment>
<dbReference type="CDD" id="cd02440">
    <property type="entry name" value="AdoMet_MTases"/>
    <property type="match status" value="1"/>
</dbReference>
<dbReference type="AlphaFoldDB" id="A0A0A5JQN4"/>
<dbReference type="SUPFAM" id="SSF53335">
    <property type="entry name" value="S-adenosyl-L-methionine-dependent methyltransferases"/>
    <property type="match status" value="1"/>
</dbReference>
<dbReference type="OrthoDB" id="6681190at2"/>
<reference evidence="1 2" key="1">
    <citation type="submission" date="2014-10" db="EMBL/GenBank/DDBJ databases">
        <title>Genome sequencing of Vibrio sinaloensis T08.</title>
        <authorList>
            <person name="Chan K.-G."/>
            <person name="Mohamad N.I."/>
        </authorList>
    </citation>
    <scope>NUCLEOTIDE SEQUENCE [LARGE SCALE GENOMIC DNA]</scope>
    <source>
        <strain evidence="1 2">T08</strain>
    </source>
</reference>
<name>A0A0A5JQN4_PHOS4</name>
<evidence type="ECO:0000313" key="1">
    <source>
        <dbReference type="EMBL" id="KGY10278.1"/>
    </source>
</evidence>
<dbReference type="EMBL" id="JRWP01000004">
    <property type="protein sequence ID" value="KGY10278.1"/>
    <property type="molecule type" value="Genomic_DNA"/>
</dbReference>
<sequence length="204" mass="22882">MKPSEVGLAYDQITHRWQSDSFDLSNGIDAHKKALTFLSHSSTGLDVGCGCTGRIIELMQASGLTPEGLDISSEMIRLSRIKYPAVQFHHADICQFEFTKTYDFISAWDSLWHIPLSSQRYVMTKLVNALNPGGVLLFSFGGTQDAGEHDNNVMGPKMYYSTLGTDGFLRLFMELGCVIRHLEFDQYPEQHTFLIIQKADKPAP</sequence>
<accession>A0A0A5JQN4</accession>
<dbReference type="InterPro" id="IPR029063">
    <property type="entry name" value="SAM-dependent_MTases_sf"/>
</dbReference>
<dbReference type="RefSeq" id="WP_038188593.1">
    <property type="nucleotide sequence ID" value="NZ_JRWP01000004.1"/>
</dbReference>
<organism evidence="1 2">
    <name type="scientific">Photobacterium sp. (strain ATCC 43367)</name>
    <dbReference type="NCBI Taxonomy" id="379097"/>
    <lineage>
        <taxon>Bacteria</taxon>
        <taxon>Pseudomonadati</taxon>
        <taxon>Pseudomonadota</taxon>
        <taxon>Gammaproteobacteria</taxon>
        <taxon>Vibrionales</taxon>
        <taxon>Vibrionaceae</taxon>
        <taxon>Vibrio</taxon>
        <taxon>Vibrio oreintalis group</taxon>
    </lineage>
</organism>
<evidence type="ECO:0000313" key="2">
    <source>
        <dbReference type="Proteomes" id="UP000030451"/>
    </source>
</evidence>
<keyword evidence="1" id="KW-0808">Transferase</keyword>
<keyword evidence="1" id="KW-0489">Methyltransferase</keyword>
<dbReference type="Pfam" id="PF13489">
    <property type="entry name" value="Methyltransf_23"/>
    <property type="match status" value="1"/>
</dbReference>
<gene>
    <name evidence="1" type="ORF">NM06_05040</name>
</gene>
<protein>
    <submittedName>
        <fullName evidence="1">Methyltransferase type 11</fullName>
    </submittedName>
</protein>
<dbReference type="PANTHER" id="PTHR43861:SF1">
    <property type="entry name" value="TRANS-ACONITATE 2-METHYLTRANSFERASE"/>
    <property type="match status" value="1"/>
</dbReference>
<dbReference type="PANTHER" id="PTHR43861">
    <property type="entry name" value="TRANS-ACONITATE 2-METHYLTRANSFERASE-RELATED"/>
    <property type="match status" value="1"/>
</dbReference>
<dbReference type="STRING" id="379097.SE23_05370"/>
<proteinExistence type="predicted"/>
<dbReference type="Gene3D" id="3.40.50.150">
    <property type="entry name" value="Vaccinia Virus protein VP39"/>
    <property type="match status" value="1"/>
</dbReference>